<dbReference type="VEuPathDB" id="FungiDB:SPPG_02409"/>
<dbReference type="GeneID" id="27685997"/>
<keyword evidence="2" id="KW-1185">Reference proteome</keyword>
<protein>
    <submittedName>
        <fullName evidence="1">Uncharacterized protein</fullName>
    </submittedName>
</protein>
<dbReference type="RefSeq" id="XP_016611405.1">
    <property type="nucleotide sequence ID" value="XM_016750700.1"/>
</dbReference>
<organism evidence="1 2">
    <name type="scientific">Spizellomyces punctatus (strain DAOM BR117)</name>
    <dbReference type="NCBI Taxonomy" id="645134"/>
    <lineage>
        <taxon>Eukaryota</taxon>
        <taxon>Fungi</taxon>
        <taxon>Fungi incertae sedis</taxon>
        <taxon>Chytridiomycota</taxon>
        <taxon>Chytridiomycota incertae sedis</taxon>
        <taxon>Chytridiomycetes</taxon>
        <taxon>Spizellomycetales</taxon>
        <taxon>Spizellomycetaceae</taxon>
        <taxon>Spizellomyces</taxon>
    </lineage>
</organism>
<name>A0A0L0HPN4_SPIPD</name>
<proteinExistence type="predicted"/>
<reference evidence="1 2" key="1">
    <citation type="submission" date="2009-08" db="EMBL/GenBank/DDBJ databases">
        <title>The Genome Sequence of Spizellomyces punctatus strain DAOM BR117.</title>
        <authorList>
            <consortium name="The Broad Institute Genome Sequencing Platform"/>
            <person name="Russ C."/>
            <person name="Cuomo C."/>
            <person name="Shea T."/>
            <person name="Young S.K."/>
            <person name="Zeng Q."/>
            <person name="Koehrsen M."/>
            <person name="Haas B."/>
            <person name="Borodovsky M."/>
            <person name="Guigo R."/>
            <person name="Alvarado L."/>
            <person name="Berlin A."/>
            <person name="Bochicchio J."/>
            <person name="Borenstein D."/>
            <person name="Chapman S."/>
            <person name="Chen Z."/>
            <person name="Engels R."/>
            <person name="Freedman E."/>
            <person name="Gellesch M."/>
            <person name="Goldberg J."/>
            <person name="Griggs A."/>
            <person name="Gujja S."/>
            <person name="Heiman D."/>
            <person name="Hepburn T."/>
            <person name="Howarth C."/>
            <person name="Jen D."/>
            <person name="Larson L."/>
            <person name="Lewis B."/>
            <person name="Mehta T."/>
            <person name="Park D."/>
            <person name="Pearson M."/>
            <person name="Roberts A."/>
            <person name="Saif S."/>
            <person name="Shenoy N."/>
            <person name="Sisk P."/>
            <person name="Stolte C."/>
            <person name="Sykes S."/>
            <person name="Thomson T."/>
            <person name="Walk T."/>
            <person name="White J."/>
            <person name="Yandava C."/>
            <person name="Burger G."/>
            <person name="Gray M.W."/>
            <person name="Holland P.W.H."/>
            <person name="King N."/>
            <person name="Lang F.B.F."/>
            <person name="Roger A.J."/>
            <person name="Ruiz-Trillo I."/>
            <person name="Lander E."/>
            <person name="Nusbaum C."/>
        </authorList>
    </citation>
    <scope>NUCLEOTIDE SEQUENCE [LARGE SCALE GENOMIC DNA]</scope>
    <source>
        <strain evidence="1 2">DAOM BR117</strain>
    </source>
</reference>
<sequence length="281" mass="32102">MACHGNTKKGYPCSFKDTTGYGYCGKHVGCALKLEGIPPLHVKKPSKKTHSHGTEGSCEPQYDYYRISYGPSYLPEYPVEPQYDDYEYNSDETLYLTQHPVTRWFGPKLDKEREARELAFCDEVENTKPSDEWVKRQHEYLNANPSLRQLLDMVMSSTSEFRPKGKQLPSNLRLLIKGIWEAPRTDRDIIVFHGRPQPTLELDGLRTLCTSYDYDCAKRFGGWVLRLRIPQGTPAIFIGGDEDEILLPPGFLTKGGYHSPVDSIKMPSATFIWREDLNLDG</sequence>
<dbReference type="OrthoDB" id="10405445at2759"/>
<dbReference type="EMBL" id="KQ257452">
    <property type="protein sequence ID" value="KND03366.1"/>
    <property type="molecule type" value="Genomic_DNA"/>
</dbReference>
<accession>A0A0L0HPN4</accession>
<dbReference type="InParanoid" id="A0A0L0HPN4"/>
<dbReference type="Proteomes" id="UP000053201">
    <property type="component" value="Unassembled WGS sequence"/>
</dbReference>
<evidence type="ECO:0000313" key="1">
    <source>
        <dbReference type="EMBL" id="KND03366.1"/>
    </source>
</evidence>
<evidence type="ECO:0000313" key="2">
    <source>
        <dbReference type="Proteomes" id="UP000053201"/>
    </source>
</evidence>
<dbReference type="AlphaFoldDB" id="A0A0L0HPN4"/>
<gene>
    <name evidence="1" type="ORF">SPPG_02409</name>
</gene>